<reference evidence="1" key="1">
    <citation type="journal article" date="2020" name="Stud. Mycol.">
        <title>101 Dothideomycetes genomes: a test case for predicting lifestyles and emergence of pathogens.</title>
        <authorList>
            <person name="Haridas S."/>
            <person name="Albert R."/>
            <person name="Binder M."/>
            <person name="Bloem J."/>
            <person name="Labutti K."/>
            <person name="Salamov A."/>
            <person name="Andreopoulos B."/>
            <person name="Baker S."/>
            <person name="Barry K."/>
            <person name="Bills G."/>
            <person name="Bluhm B."/>
            <person name="Cannon C."/>
            <person name="Castanera R."/>
            <person name="Culley D."/>
            <person name="Daum C."/>
            <person name="Ezra D."/>
            <person name="Gonzalez J."/>
            <person name="Henrissat B."/>
            <person name="Kuo A."/>
            <person name="Liang C."/>
            <person name="Lipzen A."/>
            <person name="Lutzoni F."/>
            <person name="Magnuson J."/>
            <person name="Mondo S."/>
            <person name="Nolan M."/>
            <person name="Ohm R."/>
            <person name="Pangilinan J."/>
            <person name="Park H.-J."/>
            <person name="Ramirez L."/>
            <person name="Alfaro M."/>
            <person name="Sun H."/>
            <person name="Tritt A."/>
            <person name="Yoshinaga Y."/>
            <person name="Zwiers L.-H."/>
            <person name="Turgeon B."/>
            <person name="Goodwin S."/>
            <person name="Spatafora J."/>
            <person name="Crous P."/>
            <person name="Grigoriev I."/>
        </authorList>
    </citation>
    <scope>NUCLEOTIDE SEQUENCE</scope>
    <source>
        <strain evidence="1">CBS 525.71</strain>
    </source>
</reference>
<comment type="caution">
    <text evidence="1">The sequence shown here is derived from an EMBL/GenBank/DDBJ whole genome shotgun (WGS) entry which is preliminary data.</text>
</comment>
<name>A0ACB6RTX8_9PLEO</name>
<gene>
    <name evidence="1" type="ORF">BU25DRAFT_460707</name>
</gene>
<proteinExistence type="predicted"/>
<evidence type="ECO:0000313" key="1">
    <source>
        <dbReference type="EMBL" id="KAF2624865.1"/>
    </source>
</evidence>
<organism evidence="1 2">
    <name type="scientific">Macroventuria anomochaeta</name>
    <dbReference type="NCBI Taxonomy" id="301207"/>
    <lineage>
        <taxon>Eukaryota</taxon>
        <taxon>Fungi</taxon>
        <taxon>Dikarya</taxon>
        <taxon>Ascomycota</taxon>
        <taxon>Pezizomycotina</taxon>
        <taxon>Dothideomycetes</taxon>
        <taxon>Pleosporomycetidae</taxon>
        <taxon>Pleosporales</taxon>
        <taxon>Pleosporineae</taxon>
        <taxon>Didymellaceae</taxon>
        <taxon>Macroventuria</taxon>
    </lineage>
</organism>
<keyword evidence="2" id="KW-1185">Reference proteome</keyword>
<protein>
    <submittedName>
        <fullName evidence="1">Uncharacterized protein</fullName>
    </submittedName>
</protein>
<dbReference type="EMBL" id="MU006728">
    <property type="protein sequence ID" value="KAF2624865.1"/>
    <property type="molecule type" value="Genomic_DNA"/>
</dbReference>
<sequence length="292" mass="33909">MDERETFLGEQASDEDVYGKFDKLMSEIRTWSSHFNGGNADSFKEDRFSEYQNIVPLYTELRDLDEITTKKRKKRLFVRGWTAYVICTKLFRTLDLAPAGDLGNDVWLGNALADNFRCLENQLWLTDRKVVSYKSFNDWRAFTAELLGRATSTQGEKPTDQVRAAVANAVSEVLEVVTVWHKTGAAEDLEADKNELHRIFIDAVQFSQLLRRQRALWSIRFPSRPEAGSLRFNPMFMFDPRDEDEDDMEELRKCYVELIATPILYKRGTMNGEWFESEEAVRLAEIVMMKPN</sequence>
<accession>A0ACB6RTX8</accession>
<dbReference type="Proteomes" id="UP000799754">
    <property type="component" value="Unassembled WGS sequence"/>
</dbReference>
<evidence type="ECO:0000313" key="2">
    <source>
        <dbReference type="Proteomes" id="UP000799754"/>
    </source>
</evidence>